<proteinExistence type="predicted"/>
<name>A0AAP0B263_9ASPA</name>
<protein>
    <submittedName>
        <fullName evidence="1">Alpha,alpha-trehalose-phosphate synthase [UDP-forming] 6</fullName>
    </submittedName>
</protein>
<dbReference type="GO" id="GO:0005829">
    <property type="term" value="C:cytosol"/>
    <property type="evidence" value="ECO:0007669"/>
    <property type="project" value="TreeGrafter"/>
</dbReference>
<dbReference type="AlphaFoldDB" id="A0AAP0B263"/>
<dbReference type="InterPro" id="IPR001830">
    <property type="entry name" value="Glyco_trans_20"/>
</dbReference>
<comment type="caution">
    <text evidence="1">The sequence shown here is derived from an EMBL/GenBank/DDBJ whole genome shotgun (WGS) entry which is preliminary data.</text>
</comment>
<dbReference type="SUPFAM" id="SSF53756">
    <property type="entry name" value="UDP-Glycosyltransferase/glycogen phosphorylase"/>
    <property type="match status" value="1"/>
</dbReference>
<keyword evidence="2" id="KW-1185">Reference proteome</keyword>
<dbReference type="GO" id="GO:0004805">
    <property type="term" value="F:trehalose-phosphatase activity"/>
    <property type="evidence" value="ECO:0007669"/>
    <property type="project" value="TreeGrafter"/>
</dbReference>
<dbReference type="GO" id="GO:0005992">
    <property type="term" value="P:trehalose biosynthetic process"/>
    <property type="evidence" value="ECO:0007669"/>
    <property type="project" value="InterPro"/>
</dbReference>
<evidence type="ECO:0000313" key="1">
    <source>
        <dbReference type="EMBL" id="KAK8923876.1"/>
    </source>
</evidence>
<dbReference type="PANTHER" id="PTHR10788:SF48">
    <property type="entry name" value="ALPHA,ALPHA-TREHALOSE-PHOSPHATE SYNTHASE [UDP-FORMING] 6"/>
    <property type="match status" value="1"/>
</dbReference>
<organism evidence="1 2">
    <name type="scientific">Platanthera zijinensis</name>
    <dbReference type="NCBI Taxonomy" id="2320716"/>
    <lineage>
        <taxon>Eukaryota</taxon>
        <taxon>Viridiplantae</taxon>
        <taxon>Streptophyta</taxon>
        <taxon>Embryophyta</taxon>
        <taxon>Tracheophyta</taxon>
        <taxon>Spermatophyta</taxon>
        <taxon>Magnoliopsida</taxon>
        <taxon>Liliopsida</taxon>
        <taxon>Asparagales</taxon>
        <taxon>Orchidaceae</taxon>
        <taxon>Orchidoideae</taxon>
        <taxon>Orchideae</taxon>
        <taxon>Orchidinae</taxon>
        <taxon>Platanthera</taxon>
    </lineage>
</organism>
<dbReference type="Proteomes" id="UP001418222">
    <property type="component" value="Unassembled WGS sequence"/>
</dbReference>
<dbReference type="EMBL" id="JBBWWQ010000017">
    <property type="protein sequence ID" value="KAK8923876.1"/>
    <property type="molecule type" value="Genomic_DNA"/>
</dbReference>
<sequence>MEQFADRTMLLGVDDVYIFKAISLKLFAMEQLLAPHSKWRGKAVLFQIVNPARHSGKDVKEV</sequence>
<accession>A0AAP0B263</accession>
<dbReference type="Pfam" id="PF00982">
    <property type="entry name" value="Glyco_transf_20"/>
    <property type="match status" value="1"/>
</dbReference>
<dbReference type="PANTHER" id="PTHR10788">
    <property type="entry name" value="TREHALOSE-6-PHOSPHATE SYNTHASE"/>
    <property type="match status" value="1"/>
</dbReference>
<dbReference type="Gene3D" id="3.40.50.2000">
    <property type="entry name" value="Glycogen Phosphorylase B"/>
    <property type="match status" value="1"/>
</dbReference>
<reference evidence="1 2" key="1">
    <citation type="journal article" date="2022" name="Nat. Plants">
        <title>Genomes of leafy and leafless Platanthera orchids illuminate the evolution of mycoheterotrophy.</title>
        <authorList>
            <person name="Li M.H."/>
            <person name="Liu K.W."/>
            <person name="Li Z."/>
            <person name="Lu H.C."/>
            <person name="Ye Q.L."/>
            <person name="Zhang D."/>
            <person name="Wang J.Y."/>
            <person name="Li Y.F."/>
            <person name="Zhong Z.M."/>
            <person name="Liu X."/>
            <person name="Yu X."/>
            <person name="Liu D.K."/>
            <person name="Tu X.D."/>
            <person name="Liu B."/>
            <person name="Hao Y."/>
            <person name="Liao X.Y."/>
            <person name="Jiang Y.T."/>
            <person name="Sun W.H."/>
            <person name="Chen J."/>
            <person name="Chen Y.Q."/>
            <person name="Ai Y."/>
            <person name="Zhai J.W."/>
            <person name="Wu S.S."/>
            <person name="Zhou Z."/>
            <person name="Hsiao Y.Y."/>
            <person name="Wu W.L."/>
            <person name="Chen Y.Y."/>
            <person name="Lin Y.F."/>
            <person name="Hsu J.L."/>
            <person name="Li C.Y."/>
            <person name="Wang Z.W."/>
            <person name="Zhao X."/>
            <person name="Zhong W.Y."/>
            <person name="Ma X.K."/>
            <person name="Ma L."/>
            <person name="Huang J."/>
            <person name="Chen G.Z."/>
            <person name="Huang M.Z."/>
            <person name="Huang L."/>
            <person name="Peng D.H."/>
            <person name="Luo Y.B."/>
            <person name="Zou S.Q."/>
            <person name="Chen S.P."/>
            <person name="Lan S."/>
            <person name="Tsai W.C."/>
            <person name="Van de Peer Y."/>
            <person name="Liu Z.J."/>
        </authorList>
    </citation>
    <scope>NUCLEOTIDE SEQUENCE [LARGE SCALE GENOMIC DNA]</scope>
    <source>
        <strain evidence="1">Lor287</strain>
    </source>
</reference>
<gene>
    <name evidence="1" type="primary">TPS6</name>
    <name evidence="1" type="ORF">KSP39_PZI019657</name>
</gene>
<evidence type="ECO:0000313" key="2">
    <source>
        <dbReference type="Proteomes" id="UP001418222"/>
    </source>
</evidence>